<dbReference type="EMBL" id="JBHUOS010000014">
    <property type="protein sequence ID" value="MFD2917332.1"/>
    <property type="molecule type" value="Genomic_DNA"/>
</dbReference>
<dbReference type="RefSeq" id="WP_194508975.1">
    <property type="nucleotide sequence ID" value="NZ_JADILU010000006.1"/>
</dbReference>
<organism evidence="1 2">
    <name type="scientific">Psychroserpens luteus</name>
    <dbReference type="NCBI Taxonomy" id="1434066"/>
    <lineage>
        <taxon>Bacteria</taxon>
        <taxon>Pseudomonadati</taxon>
        <taxon>Bacteroidota</taxon>
        <taxon>Flavobacteriia</taxon>
        <taxon>Flavobacteriales</taxon>
        <taxon>Flavobacteriaceae</taxon>
        <taxon>Psychroserpens</taxon>
    </lineage>
</organism>
<proteinExistence type="predicted"/>
<evidence type="ECO:0008006" key="3">
    <source>
        <dbReference type="Google" id="ProtNLM"/>
    </source>
</evidence>
<evidence type="ECO:0000313" key="2">
    <source>
        <dbReference type="Proteomes" id="UP001597548"/>
    </source>
</evidence>
<gene>
    <name evidence="1" type="ORF">ACFS29_16885</name>
</gene>
<comment type="caution">
    <text evidence="1">The sequence shown here is derived from an EMBL/GenBank/DDBJ whole genome shotgun (WGS) entry which is preliminary data.</text>
</comment>
<name>A0ABW5ZWM4_9FLAO</name>
<evidence type="ECO:0000313" key="1">
    <source>
        <dbReference type="EMBL" id="MFD2917332.1"/>
    </source>
</evidence>
<dbReference type="Proteomes" id="UP001597548">
    <property type="component" value="Unassembled WGS sequence"/>
</dbReference>
<accession>A0ABW5ZWM4</accession>
<sequence>MNNLSYISSVLSNEKIILKLIKKSDISFWNYQFLGLLSIFFNRGKDFFVITENKIVLLLDDKLIKKSEYLDFSIIKFNSASSILHFVDKENKNRNLNLSRLRLTYEEIQYLKSKLNE</sequence>
<keyword evidence="2" id="KW-1185">Reference proteome</keyword>
<reference evidence="2" key="1">
    <citation type="journal article" date="2019" name="Int. J. Syst. Evol. Microbiol.">
        <title>The Global Catalogue of Microorganisms (GCM) 10K type strain sequencing project: providing services to taxonomists for standard genome sequencing and annotation.</title>
        <authorList>
            <consortium name="The Broad Institute Genomics Platform"/>
            <consortium name="The Broad Institute Genome Sequencing Center for Infectious Disease"/>
            <person name="Wu L."/>
            <person name="Ma J."/>
        </authorList>
    </citation>
    <scope>NUCLEOTIDE SEQUENCE [LARGE SCALE GENOMIC DNA]</scope>
    <source>
        <strain evidence="2">KCTC 32514</strain>
    </source>
</reference>
<protein>
    <recommendedName>
        <fullName evidence="3">PH domain-containing protein</fullName>
    </recommendedName>
</protein>